<keyword evidence="2" id="KW-0031">Aminopeptidase</keyword>
<evidence type="ECO:0000313" key="3">
    <source>
        <dbReference type="Proteomes" id="UP000219453"/>
    </source>
</evidence>
<organism evidence="2 3">
    <name type="scientific">Natronoarchaeum philippinense</name>
    <dbReference type="NCBI Taxonomy" id="558529"/>
    <lineage>
        <taxon>Archaea</taxon>
        <taxon>Methanobacteriati</taxon>
        <taxon>Methanobacteriota</taxon>
        <taxon>Stenosarchaea group</taxon>
        <taxon>Halobacteria</taxon>
        <taxon>Halobacteriales</taxon>
        <taxon>Natronoarchaeaceae</taxon>
    </lineage>
</organism>
<dbReference type="SUPFAM" id="SSF53092">
    <property type="entry name" value="Creatinase/prolidase N-terminal domain"/>
    <property type="match status" value="1"/>
</dbReference>
<dbReference type="Gene3D" id="3.90.230.10">
    <property type="entry name" value="Creatinase/methionine aminopeptidase superfamily"/>
    <property type="match status" value="1"/>
</dbReference>
<dbReference type="SUPFAM" id="SSF55920">
    <property type="entry name" value="Creatinase/aminopeptidase"/>
    <property type="match status" value="1"/>
</dbReference>
<dbReference type="PANTHER" id="PTHR46112:SF2">
    <property type="entry name" value="XAA-PRO AMINOPEPTIDASE P-RELATED"/>
    <property type="match status" value="1"/>
</dbReference>
<evidence type="ECO:0000313" key="2">
    <source>
        <dbReference type="EMBL" id="SNZ05564.1"/>
    </source>
</evidence>
<evidence type="ECO:0000259" key="1">
    <source>
        <dbReference type="Pfam" id="PF00557"/>
    </source>
</evidence>
<dbReference type="InterPro" id="IPR029149">
    <property type="entry name" value="Creatin/AminoP/Spt16_N"/>
</dbReference>
<name>A0A285N7V1_NATPI</name>
<keyword evidence="2" id="KW-0645">Protease</keyword>
<dbReference type="PANTHER" id="PTHR46112">
    <property type="entry name" value="AMINOPEPTIDASE"/>
    <property type="match status" value="1"/>
</dbReference>
<feature type="domain" description="Peptidase M24" evidence="1">
    <location>
        <begin position="127"/>
        <end position="324"/>
    </location>
</feature>
<dbReference type="OrthoDB" id="202529at2157"/>
<keyword evidence="3" id="KW-1185">Reference proteome</keyword>
<dbReference type="InterPro" id="IPR036005">
    <property type="entry name" value="Creatinase/aminopeptidase-like"/>
</dbReference>
<proteinExistence type="predicted"/>
<gene>
    <name evidence="2" type="ORF">SAMN06269185_0892</name>
</gene>
<dbReference type="InterPro" id="IPR050659">
    <property type="entry name" value="Peptidase_M24B"/>
</dbReference>
<dbReference type="Pfam" id="PF00557">
    <property type="entry name" value="Peptidase_M24"/>
    <property type="match status" value="1"/>
</dbReference>
<protein>
    <submittedName>
        <fullName evidence="2">Xaa-Pro aminopeptidase</fullName>
    </submittedName>
</protein>
<accession>A0A285N7V1</accession>
<sequence length="362" mass="38407">MRDARLDAYLDEHGLESVWFARPNAFAWLTGGNNVVDREGDVGVAAAGYDGSDVTVVTDNIEAPRLTDEELADDVAVETFEWHADSLADAVAARAAEPAAADFDVPGFDAVDARELRQPLSEEDIEAYRTLGRETAAAVEAVARELQPGDTEREAASALRVALSARGIESPVALAGGAERAQQYRHYTPQPVELGDYALLSVSAEMAGLHASCTRAVAFDAPEWLDERHDAATAVEAQALAATQEVGQSGGTAGDVFEAVQDAYAAVGYEGEWRNHHQGGAAGFAGREWIATPGHDAPVHLPMAYAWNPTVQGAKSEDTVLVTEDGFESLTTTGDWPTLTATAPDYDVEIERPAILDGGADE</sequence>
<dbReference type="InterPro" id="IPR000994">
    <property type="entry name" value="Pept_M24"/>
</dbReference>
<dbReference type="GO" id="GO:0004177">
    <property type="term" value="F:aminopeptidase activity"/>
    <property type="evidence" value="ECO:0007669"/>
    <property type="project" value="UniProtKB-KW"/>
</dbReference>
<keyword evidence="2" id="KW-0378">Hydrolase</keyword>
<dbReference type="RefSeq" id="WP_097007866.1">
    <property type="nucleotide sequence ID" value="NZ_OBEJ01000001.1"/>
</dbReference>
<dbReference type="CDD" id="cd01066">
    <property type="entry name" value="APP_MetAP"/>
    <property type="match status" value="1"/>
</dbReference>
<reference evidence="2 3" key="1">
    <citation type="submission" date="2017-09" db="EMBL/GenBank/DDBJ databases">
        <authorList>
            <person name="Ehlers B."/>
            <person name="Leendertz F.H."/>
        </authorList>
    </citation>
    <scope>NUCLEOTIDE SEQUENCE [LARGE SCALE GENOMIC DNA]</scope>
    <source>
        <strain evidence="2 3">DSM 27208</strain>
    </source>
</reference>
<dbReference type="Proteomes" id="UP000219453">
    <property type="component" value="Unassembled WGS sequence"/>
</dbReference>
<dbReference type="EMBL" id="OBEJ01000001">
    <property type="protein sequence ID" value="SNZ05564.1"/>
    <property type="molecule type" value="Genomic_DNA"/>
</dbReference>
<dbReference type="AlphaFoldDB" id="A0A285N7V1"/>